<dbReference type="Pfam" id="PF05013">
    <property type="entry name" value="FGase"/>
    <property type="match status" value="1"/>
</dbReference>
<dbReference type="RefSeq" id="WP_211423063.1">
    <property type="nucleotide sequence ID" value="NZ_CP072642.1"/>
</dbReference>
<gene>
    <name evidence="1" type="primary">hutG</name>
    <name evidence="1" type="ORF">J8C05_04980</name>
</gene>
<dbReference type="InterPro" id="IPR010247">
    <property type="entry name" value="HutG_amidohyd"/>
</dbReference>
<keyword evidence="2" id="KW-1185">Reference proteome</keyword>
<proteinExistence type="predicted"/>
<dbReference type="SUPFAM" id="SSF53187">
    <property type="entry name" value="Zn-dependent exopeptidases"/>
    <property type="match status" value="1"/>
</dbReference>
<dbReference type="Gene3D" id="3.40.630.40">
    <property type="entry name" value="Zn-dependent exopeptidases"/>
    <property type="match status" value="1"/>
</dbReference>
<organism evidence="1 2">
    <name type="scientific">Chloracidobacterium sp. N</name>
    <dbReference type="NCBI Taxonomy" id="2821540"/>
    <lineage>
        <taxon>Bacteria</taxon>
        <taxon>Pseudomonadati</taxon>
        <taxon>Acidobacteriota</taxon>
        <taxon>Terriglobia</taxon>
        <taxon>Terriglobales</taxon>
        <taxon>Acidobacteriaceae</taxon>
        <taxon>Chloracidobacterium</taxon>
        <taxon>Chloracidobacterium aggregatum</taxon>
    </lineage>
</organism>
<dbReference type="NCBIfam" id="TIGR02017">
    <property type="entry name" value="hutG_amidohyd"/>
    <property type="match status" value="1"/>
</dbReference>
<name>A0ABX8B5D3_9BACT</name>
<dbReference type="InterPro" id="IPR007709">
    <property type="entry name" value="N-FG_amidohydro"/>
</dbReference>
<accession>A0ABX8B5D3</accession>
<evidence type="ECO:0000313" key="1">
    <source>
        <dbReference type="EMBL" id="QUV94796.1"/>
    </source>
</evidence>
<reference evidence="1 2" key="1">
    <citation type="submission" date="2021-03" db="EMBL/GenBank/DDBJ databases">
        <title>Genomic and phenotypic characterization of Chloracidobacterium isolates provides evidence for multiple species.</title>
        <authorList>
            <person name="Saini M.K."/>
            <person name="Costas A.M.G."/>
            <person name="Tank M."/>
            <person name="Bryant D.A."/>
        </authorList>
    </citation>
    <scope>NUCLEOTIDE SEQUENCE [LARGE SCALE GENOMIC DNA]</scope>
    <source>
        <strain evidence="1 2">N</strain>
    </source>
</reference>
<evidence type="ECO:0000313" key="2">
    <source>
        <dbReference type="Proteomes" id="UP000677668"/>
    </source>
</evidence>
<dbReference type="EC" id="3.5.1.68" evidence="1"/>
<dbReference type="Proteomes" id="UP000677668">
    <property type="component" value="Chromosome 1"/>
</dbReference>
<dbReference type="EMBL" id="CP072642">
    <property type="protein sequence ID" value="QUV94796.1"/>
    <property type="molecule type" value="Genomic_DNA"/>
</dbReference>
<keyword evidence="1" id="KW-0378">Hydrolase</keyword>
<protein>
    <submittedName>
        <fullName evidence="1">N-formylglutamate deformylase</fullName>
        <ecNumber evidence="1">3.5.1.68</ecNumber>
    </submittedName>
</protein>
<sequence>MASSSVEPVFELHPGDVPVLISLPHVGTVVPPEIAADWTDEARTLPDTDWHLGELYAFARQLDVGILQARLSRYVVDVNRPPDDLPLYHGKHYTELCPTRMFTGEPIYCEGKTPDAMEIARRRAHYWQPYHDALEQELTRLQARHGYVILWEGHSIKSRLPWLFEGTLPDFNLGTASGASCAPELRQALCAALAAQKELTYVADDRFKGGYITRHYGRPEQGRHAVQLEMAWSCYMRDEAPPYRIDPERAGRLLPILEKLIITALAWSPS</sequence>
<dbReference type="GO" id="GO:0050129">
    <property type="term" value="F:N-formylglutamate deformylase activity"/>
    <property type="evidence" value="ECO:0007669"/>
    <property type="project" value="UniProtKB-EC"/>
</dbReference>